<feature type="region of interest" description="Disordered" evidence="1">
    <location>
        <begin position="141"/>
        <end position="170"/>
    </location>
</feature>
<evidence type="ECO:0000313" key="3">
    <source>
        <dbReference type="Proteomes" id="UP001177744"/>
    </source>
</evidence>
<sequence>MPPAQQPSVLSAALPPSAACEWDAMWAAIFVAEVRIEAWYRGGASWFALKGVPDQVSPWQFLPQPHIYINNLNEKISKSLYAVFSPFGQILDTLVSQSLKMRARLFTTNALLPAGFPFYDKHMCIQYTKTNSDITAQMKGTFKRKPKSQEPRLPRRQGSCPTVGTAPGPVLGMPPMTQEPHTMPYMQVSLPTCHPWHDLTSRPRTQPDPTGGHTHTAAYAGPDATCQASFRKPAKAHLVQAETAQDTLQGFKISQNNSMKVSFAKEKYIFPMPAPALFGAQLPEGGGQNMAGIGDAAGGSGSAAGPNGPRQEQDCCGMVEQYN</sequence>
<gene>
    <name evidence="2" type="ORF">QTO34_004798</name>
</gene>
<accession>A0AA40HPT7</accession>
<protein>
    <submittedName>
        <fullName evidence="2">Uncharacterized protein</fullName>
    </submittedName>
</protein>
<dbReference type="AlphaFoldDB" id="A0AA40HPT7"/>
<reference evidence="2" key="1">
    <citation type="submission" date="2023-06" db="EMBL/GenBank/DDBJ databases">
        <title>Reference genome for the Northern bat (Eptesicus nilssonii), a most northern bat species.</title>
        <authorList>
            <person name="Laine V.N."/>
            <person name="Pulliainen A.T."/>
            <person name="Lilley T.M."/>
        </authorList>
    </citation>
    <scope>NUCLEOTIDE SEQUENCE</scope>
    <source>
        <strain evidence="2">BLF_Eptnil</strain>
        <tissue evidence="2">Kidney</tissue>
    </source>
</reference>
<proteinExistence type="predicted"/>
<keyword evidence="3" id="KW-1185">Reference proteome</keyword>
<dbReference type="EMBL" id="JAULJE010000014">
    <property type="protein sequence ID" value="KAK1335214.1"/>
    <property type="molecule type" value="Genomic_DNA"/>
</dbReference>
<dbReference type="Proteomes" id="UP001177744">
    <property type="component" value="Unassembled WGS sequence"/>
</dbReference>
<organism evidence="2 3">
    <name type="scientific">Cnephaeus nilssonii</name>
    <name type="common">Northern bat</name>
    <name type="synonym">Eptesicus nilssonii</name>
    <dbReference type="NCBI Taxonomy" id="3371016"/>
    <lineage>
        <taxon>Eukaryota</taxon>
        <taxon>Metazoa</taxon>
        <taxon>Chordata</taxon>
        <taxon>Craniata</taxon>
        <taxon>Vertebrata</taxon>
        <taxon>Euteleostomi</taxon>
        <taxon>Mammalia</taxon>
        <taxon>Eutheria</taxon>
        <taxon>Laurasiatheria</taxon>
        <taxon>Chiroptera</taxon>
        <taxon>Yangochiroptera</taxon>
        <taxon>Vespertilionidae</taxon>
        <taxon>Cnephaeus</taxon>
    </lineage>
</organism>
<feature type="region of interest" description="Disordered" evidence="1">
    <location>
        <begin position="294"/>
        <end position="323"/>
    </location>
</feature>
<comment type="caution">
    <text evidence="2">The sequence shown here is derived from an EMBL/GenBank/DDBJ whole genome shotgun (WGS) entry which is preliminary data.</text>
</comment>
<evidence type="ECO:0000313" key="2">
    <source>
        <dbReference type="EMBL" id="KAK1335214.1"/>
    </source>
</evidence>
<feature type="region of interest" description="Disordered" evidence="1">
    <location>
        <begin position="197"/>
        <end position="217"/>
    </location>
</feature>
<name>A0AA40HPT7_CNENI</name>
<evidence type="ECO:0000256" key="1">
    <source>
        <dbReference type="SAM" id="MobiDB-lite"/>
    </source>
</evidence>